<evidence type="ECO:0000313" key="3">
    <source>
        <dbReference type="Proteomes" id="UP001642360"/>
    </source>
</evidence>
<dbReference type="Pfam" id="PF03478">
    <property type="entry name" value="Beta-prop_KIB1-4"/>
    <property type="match status" value="1"/>
</dbReference>
<organism evidence="2 3">
    <name type="scientific">Ilex paraguariensis</name>
    <name type="common">yerba mate</name>
    <dbReference type="NCBI Taxonomy" id="185542"/>
    <lineage>
        <taxon>Eukaryota</taxon>
        <taxon>Viridiplantae</taxon>
        <taxon>Streptophyta</taxon>
        <taxon>Embryophyta</taxon>
        <taxon>Tracheophyta</taxon>
        <taxon>Spermatophyta</taxon>
        <taxon>Magnoliopsida</taxon>
        <taxon>eudicotyledons</taxon>
        <taxon>Gunneridae</taxon>
        <taxon>Pentapetalae</taxon>
        <taxon>asterids</taxon>
        <taxon>campanulids</taxon>
        <taxon>Aquifoliales</taxon>
        <taxon>Aquifoliaceae</taxon>
        <taxon>Ilex</taxon>
    </lineage>
</organism>
<accession>A0ABC8R5L9</accession>
<dbReference type="InterPro" id="IPR005174">
    <property type="entry name" value="KIB1-4_b-propeller"/>
</dbReference>
<evidence type="ECO:0000313" key="2">
    <source>
        <dbReference type="EMBL" id="CAK9138855.1"/>
    </source>
</evidence>
<reference evidence="2 3" key="1">
    <citation type="submission" date="2024-02" db="EMBL/GenBank/DDBJ databases">
        <authorList>
            <person name="Vignale AGUSTIN F."/>
            <person name="Sosa J E."/>
            <person name="Modenutti C."/>
        </authorList>
    </citation>
    <scope>NUCLEOTIDE SEQUENCE [LARGE SCALE GENOMIC DNA]</scope>
</reference>
<dbReference type="PANTHER" id="PTHR33127">
    <property type="entry name" value="TRANSMEMBRANE PROTEIN"/>
    <property type="match status" value="1"/>
</dbReference>
<dbReference type="EMBL" id="CAUOFW020000922">
    <property type="protein sequence ID" value="CAK9138855.1"/>
    <property type="molecule type" value="Genomic_DNA"/>
</dbReference>
<sequence length="195" mass="22475">NASYQVDIPELVDAEIRFSWLAAHVSSPVKCNGLYYWLDTAGNLGIFDPKDNECSWTVCDKPLRRLNNSQQSFMIESDGELFTVFVGCDGRQVHVFKLDFSEEAWHEVQSLGDKMVHVSYRSSFSEKAVVRGTGNKIYFPKFYGGNGVFYSLGTRKFHSFVGNFSKEDFYDMKDMKHCTWIKLRLTRACDAEIKW</sequence>
<feature type="non-terminal residue" evidence="2">
    <location>
        <position position="1"/>
    </location>
</feature>
<keyword evidence="3" id="KW-1185">Reference proteome</keyword>
<gene>
    <name evidence="2" type="ORF">ILEXP_LOCUS6209</name>
</gene>
<dbReference type="AlphaFoldDB" id="A0ABC8R5L9"/>
<protein>
    <recommendedName>
        <fullName evidence="1">KIB1-4 beta-propeller domain-containing protein</fullName>
    </recommendedName>
</protein>
<name>A0ABC8R5L9_9AQUA</name>
<comment type="caution">
    <text evidence="2">The sequence shown here is derived from an EMBL/GenBank/DDBJ whole genome shotgun (WGS) entry which is preliminary data.</text>
</comment>
<dbReference type="Proteomes" id="UP001642360">
    <property type="component" value="Unassembled WGS sequence"/>
</dbReference>
<proteinExistence type="predicted"/>
<evidence type="ECO:0000259" key="1">
    <source>
        <dbReference type="Pfam" id="PF03478"/>
    </source>
</evidence>
<feature type="domain" description="KIB1-4 beta-propeller" evidence="1">
    <location>
        <begin position="24"/>
        <end position="141"/>
    </location>
</feature>
<dbReference type="PANTHER" id="PTHR33127:SF5">
    <property type="entry name" value="TRANSMEMBRANE PROTEIN"/>
    <property type="match status" value="1"/>
</dbReference>